<dbReference type="Proteomes" id="UP000792457">
    <property type="component" value="Unassembled WGS sequence"/>
</dbReference>
<name>A0A8K0K2X2_LADFU</name>
<evidence type="ECO:0000313" key="5">
    <source>
        <dbReference type="Proteomes" id="UP000792457"/>
    </source>
</evidence>
<dbReference type="EMBL" id="KZ308299">
    <property type="protein sequence ID" value="KAG8226841.1"/>
    <property type="molecule type" value="Genomic_DNA"/>
</dbReference>
<dbReference type="GO" id="GO:0046872">
    <property type="term" value="F:metal ion binding"/>
    <property type="evidence" value="ECO:0007669"/>
    <property type="project" value="UniProtKB-KW"/>
</dbReference>
<evidence type="ECO:0000313" key="4">
    <source>
        <dbReference type="EMBL" id="KAG8226841.1"/>
    </source>
</evidence>
<gene>
    <name evidence="4" type="ORF">J437_LFUL004082</name>
</gene>
<evidence type="ECO:0000256" key="1">
    <source>
        <dbReference type="ARBA" id="ARBA00001968"/>
    </source>
</evidence>
<accession>A0A8K0K2X2</accession>
<feature type="domain" description="DDE Tnp4" evidence="3">
    <location>
        <begin position="31"/>
        <end position="111"/>
    </location>
</feature>
<dbReference type="InterPro" id="IPR027806">
    <property type="entry name" value="HARBI1_dom"/>
</dbReference>
<proteinExistence type="predicted"/>
<reference evidence="4" key="1">
    <citation type="submission" date="2013-04" db="EMBL/GenBank/DDBJ databases">
        <authorList>
            <person name="Qu J."/>
            <person name="Murali S.C."/>
            <person name="Bandaranaike D."/>
            <person name="Bellair M."/>
            <person name="Blankenburg K."/>
            <person name="Chao H."/>
            <person name="Dinh H."/>
            <person name="Doddapaneni H."/>
            <person name="Downs B."/>
            <person name="Dugan-Rocha S."/>
            <person name="Elkadiri S."/>
            <person name="Gnanaolivu R.D."/>
            <person name="Hernandez B."/>
            <person name="Javaid M."/>
            <person name="Jayaseelan J.C."/>
            <person name="Lee S."/>
            <person name="Li M."/>
            <person name="Ming W."/>
            <person name="Munidasa M."/>
            <person name="Muniz J."/>
            <person name="Nguyen L."/>
            <person name="Ongeri F."/>
            <person name="Osuji N."/>
            <person name="Pu L.-L."/>
            <person name="Puazo M."/>
            <person name="Qu C."/>
            <person name="Quiroz J."/>
            <person name="Raj R."/>
            <person name="Weissenberger G."/>
            <person name="Xin Y."/>
            <person name="Zou X."/>
            <person name="Han Y."/>
            <person name="Richards S."/>
            <person name="Worley K."/>
            <person name="Muzny D."/>
            <person name="Gibbs R."/>
        </authorList>
    </citation>
    <scope>NUCLEOTIDE SEQUENCE</scope>
    <source>
        <strain evidence="4">Sampled in the wild</strain>
    </source>
</reference>
<reference evidence="4" key="2">
    <citation type="submission" date="2017-10" db="EMBL/GenBank/DDBJ databases">
        <title>Ladona fulva Genome sequencing and assembly.</title>
        <authorList>
            <person name="Murali S."/>
            <person name="Richards S."/>
            <person name="Bandaranaike D."/>
            <person name="Bellair M."/>
            <person name="Blankenburg K."/>
            <person name="Chao H."/>
            <person name="Dinh H."/>
            <person name="Doddapaneni H."/>
            <person name="Dugan-Rocha S."/>
            <person name="Elkadiri S."/>
            <person name="Gnanaolivu R."/>
            <person name="Hernandez B."/>
            <person name="Skinner E."/>
            <person name="Javaid M."/>
            <person name="Lee S."/>
            <person name="Li M."/>
            <person name="Ming W."/>
            <person name="Munidasa M."/>
            <person name="Muniz J."/>
            <person name="Nguyen L."/>
            <person name="Hughes D."/>
            <person name="Osuji N."/>
            <person name="Pu L.-L."/>
            <person name="Puazo M."/>
            <person name="Qu C."/>
            <person name="Quiroz J."/>
            <person name="Raj R."/>
            <person name="Weissenberger G."/>
            <person name="Xin Y."/>
            <person name="Zou X."/>
            <person name="Han Y."/>
            <person name="Worley K."/>
            <person name="Muzny D."/>
            <person name="Gibbs R."/>
        </authorList>
    </citation>
    <scope>NUCLEOTIDE SEQUENCE</scope>
    <source>
        <strain evidence="4">Sampled in the wild</strain>
    </source>
</reference>
<comment type="cofactor">
    <cofactor evidence="1">
        <name>a divalent metal cation</name>
        <dbReference type="ChEBI" id="CHEBI:60240"/>
    </cofactor>
</comment>
<keyword evidence="2" id="KW-0479">Metal-binding</keyword>
<organism evidence="4 5">
    <name type="scientific">Ladona fulva</name>
    <name type="common">Scarce chaser dragonfly</name>
    <name type="synonym">Libellula fulva</name>
    <dbReference type="NCBI Taxonomy" id="123851"/>
    <lineage>
        <taxon>Eukaryota</taxon>
        <taxon>Metazoa</taxon>
        <taxon>Ecdysozoa</taxon>
        <taxon>Arthropoda</taxon>
        <taxon>Hexapoda</taxon>
        <taxon>Insecta</taxon>
        <taxon>Pterygota</taxon>
        <taxon>Palaeoptera</taxon>
        <taxon>Odonata</taxon>
        <taxon>Epiprocta</taxon>
        <taxon>Anisoptera</taxon>
        <taxon>Libelluloidea</taxon>
        <taxon>Libellulidae</taxon>
        <taxon>Ladona</taxon>
    </lineage>
</organism>
<evidence type="ECO:0000256" key="2">
    <source>
        <dbReference type="ARBA" id="ARBA00022723"/>
    </source>
</evidence>
<dbReference type="OrthoDB" id="2668416at2759"/>
<dbReference type="Pfam" id="PF13359">
    <property type="entry name" value="DDE_Tnp_4"/>
    <property type="match status" value="1"/>
</dbReference>
<comment type="caution">
    <text evidence="4">The sequence shown here is derived from an EMBL/GenBank/DDBJ whole genome shotgun (WGS) entry which is preliminary data.</text>
</comment>
<keyword evidence="5" id="KW-1185">Reference proteome</keyword>
<sequence length="179" mass="20617">MLDHMGKKVMLAFFQNLNPMPLPGTEKVLPYVIVSDEAFKLTANIMRTYSKEQSSTNLQKAVHNYRHSRARRTSKNAFGILCQYIRVFHVPIAVKPETVDELTMSACILHNFLINDRISHSKEPVEDKLYLPKENVQPLAKLGGNATHEAFKIRDDFAEYFSSRQGEVQWQIKHVTRTN</sequence>
<evidence type="ECO:0000259" key="3">
    <source>
        <dbReference type="Pfam" id="PF13359"/>
    </source>
</evidence>
<protein>
    <recommendedName>
        <fullName evidence="3">DDE Tnp4 domain-containing protein</fullName>
    </recommendedName>
</protein>
<dbReference type="AlphaFoldDB" id="A0A8K0K2X2"/>